<dbReference type="PIRSF" id="PIRSF000126">
    <property type="entry name" value="11-beta-HSD1"/>
    <property type="match status" value="1"/>
</dbReference>
<dbReference type="InterPro" id="IPR057326">
    <property type="entry name" value="KR_dom"/>
</dbReference>
<evidence type="ECO:0000313" key="6">
    <source>
        <dbReference type="Proteomes" id="UP000466517"/>
    </source>
</evidence>
<dbReference type="AlphaFoldDB" id="A0A7I7XI98"/>
<dbReference type="PRINTS" id="PR00080">
    <property type="entry name" value="SDRFAMILY"/>
</dbReference>
<name>A0A7I7XI98_9MYCO</name>
<organism evidence="5 6">
    <name type="scientific">Mycolicibacterium madagascariense</name>
    <dbReference type="NCBI Taxonomy" id="212765"/>
    <lineage>
        <taxon>Bacteria</taxon>
        <taxon>Bacillati</taxon>
        <taxon>Actinomycetota</taxon>
        <taxon>Actinomycetes</taxon>
        <taxon>Mycobacteriales</taxon>
        <taxon>Mycobacteriaceae</taxon>
        <taxon>Mycolicibacterium</taxon>
    </lineage>
</organism>
<sequence>MRQLHSQCNSRIAKLSFAFRRNGRLIVLDDYGTARALVTGASSGIGEAFARALAARGCDLVLIARRQDRLDLLCEDLMARHGISCTPVVFDLSIAHPGARLRALVDGDVDLLVNSAGFAVQGPFVEGDAEDFARVLAVDVAAVVDLCHAFLPDMVRRRRGAIVNVSSTTAYQPVPTLAVYAAAKAFVLSFSQSLWYEARQHGVTVFSFAPGPTRTEFFDVIGETATAVGRMQSADEVAAAGLRALDRRRTPPSAVSGVSNSISAALARLVPRRVLMPALARSLRPVQSPT</sequence>
<dbReference type="KEGG" id="mmag:MMAD_32260"/>
<evidence type="ECO:0000256" key="2">
    <source>
        <dbReference type="ARBA" id="ARBA00023002"/>
    </source>
</evidence>
<gene>
    <name evidence="5" type="ORF">MMAD_32260</name>
</gene>
<dbReference type="Proteomes" id="UP000466517">
    <property type="component" value="Chromosome"/>
</dbReference>
<evidence type="ECO:0000256" key="3">
    <source>
        <dbReference type="RuleBase" id="RU000363"/>
    </source>
</evidence>
<dbReference type="SMART" id="SM00822">
    <property type="entry name" value="PKS_KR"/>
    <property type="match status" value="1"/>
</dbReference>
<dbReference type="GO" id="GO:0016491">
    <property type="term" value="F:oxidoreductase activity"/>
    <property type="evidence" value="ECO:0007669"/>
    <property type="project" value="UniProtKB-KW"/>
</dbReference>
<dbReference type="PANTHER" id="PTHR44196:SF2">
    <property type="entry name" value="SHORT-CHAIN DEHYDROGENASE-RELATED"/>
    <property type="match status" value="1"/>
</dbReference>
<dbReference type="PANTHER" id="PTHR44196">
    <property type="entry name" value="DEHYDROGENASE/REDUCTASE SDR FAMILY MEMBER 7B"/>
    <property type="match status" value="1"/>
</dbReference>
<evidence type="ECO:0000256" key="1">
    <source>
        <dbReference type="ARBA" id="ARBA00006484"/>
    </source>
</evidence>
<dbReference type="Gene3D" id="3.40.50.720">
    <property type="entry name" value="NAD(P)-binding Rossmann-like Domain"/>
    <property type="match status" value="1"/>
</dbReference>
<comment type="similarity">
    <text evidence="1 3">Belongs to the short-chain dehydrogenases/reductases (SDR) family.</text>
</comment>
<dbReference type="PRINTS" id="PR00081">
    <property type="entry name" value="GDHRDH"/>
</dbReference>
<dbReference type="InterPro" id="IPR002347">
    <property type="entry name" value="SDR_fam"/>
</dbReference>
<proteinExistence type="inferred from homology"/>
<feature type="domain" description="Ketoreductase" evidence="4">
    <location>
        <begin position="34"/>
        <end position="213"/>
    </location>
</feature>
<dbReference type="CDD" id="cd05233">
    <property type="entry name" value="SDR_c"/>
    <property type="match status" value="1"/>
</dbReference>
<protein>
    <submittedName>
        <fullName evidence="5">Short-chain dehydrogenase</fullName>
    </submittedName>
</protein>
<reference evidence="5 6" key="1">
    <citation type="journal article" date="2019" name="Emerg. Microbes Infect.">
        <title>Comprehensive subspecies identification of 175 nontuberculous mycobacteria species based on 7547 genomic profiles.</title>
        <authorList>
            <person name="Matsumoto Y."/>
            <person name="Kinjo T."/>
            <person name="Motooka D."/>
            <person name="Nabeya D."/>
            <person name="Jung N."/>
            <person name="Uechi K."/>
            <person name="Horii T."/>
            <person name="Iida T."/>
            <person name="Fujita J."/>
            <person name="Nakamura S."/>
        </authorList>
    </citation>
    <scope>NUCLEOTIDE SEQUENCE [LARGE SCALE GENOMIC DNA]</scope>
    <source>
        <strain evidence="5 6">JCM 13574</strain>
    </source>
</reference>
<dbReference type="Pfam" id="PF00106">
    <property type="entry name" value="adh_short"/>
    <property type="match status" value="1"/>
</dbReference>
<dbReference type="InterPro" id="IPR036291">
    <property type="entry name" value="NAD(P)-bd_dom_sf"/>
</dbReference>
<accession>A0A7I7XI98</accession>
<evidence type="ECO:0000313" key="5">
    <source>
        <dbReference type="EMBL" id="BBZ28931.1"/>
    </source>
</evidence>
<dbReference type="EMBL" id="AP022610">
    <property type="protein sequence ID" value="BBZ28931.1"/>
    <property type="molecule type" value="Genomic_DNA"/>
</dbReference>
<dbReference type="SUPFAM" id="SSF51735">
    <property type="entry name" value="NAD(P)-binding Rossmann-fold domains"/>
    <property type="match status" value="1"/>
</dbReference>
<keyword evidence="2" id="KW-0560">Oxidoreductase</keyword>
<dbReference type="GO" id="GO:0016020">
    <property type="term" value="C:membrane"/>
    <property type="evidence" value="ECO:0007669"/>
    <property type="project" value="TreeGrafter"/>
</dbReference>
<keyword evidence="6" id="KW-1185">Reference proteome</keyword>
<evidence type="ECO:0000259" key="4">
    <source>
        <dbReference type="SMART" id="SM00822"/>
    </source>
</evidence>